<dbReference type="EMBL" id="KN831768">
    <property type="protein sequence ID" value="KIM49211.1"/>
    <property type="molecule type" value="Genomic_DNA"/>
</dbReference>
<dbReference type="AlphaFoldDB" id="A0A0C3CZE6"/>
<evidence type="ECO:0000313" key="2">
    <source>
        <dbReference type="Proteomes" id="UP000053424"/>
    </source>
</evidence>
<gene>
    <name evidence="1" type="ORF">M413DRAFT_99927</name>
</gene>
<dbReference type="Proteomes" id="UP000053424">
    <property type="component" value="Unassembled WGS sequence"/>
</dbReference>
<dbReference type="HOGENOM" id="CLU_1816024_0_0_1"/>
<sequence>MVLSHSKPGPSQHGHTHNTTHPCLLSLYTPQANAPPFPLFTLVTSFEHSRIRRRPVLCNLSVYSQHNQHHTHTPISLDFIFVQCILGSIVSLWPPPFFFASLPGPPMARFLLHYGSFPILYFPLPFEISDYKKAKSVYSVSS</sequence>
<proteinExistence type="predicted"/>
<name>A0A0C3CZE6_HEBCY</name>
<reference evidence="2" key="2">
    <citation type="submission" date="2015-01" db="EMBL/GenBank/DDBJ databases">
        <title>Evolutionary Origins and Diversification of the Mycorrhizal Mutualists.</title>
        <authorList>
            <consortium name="DOE Joint Genome Institute"/>
            <consortium name="Mycorrhizal Genomics Consortium"/>
            <person name="Kohler A."/>
            <person name="Kuo A."/>
            <person name="Nagy L.G."/>
            <person name="Floudas D."/>
            <person name="Copeland A."/>
            <person name="Barry K.W."/>
            <person name="Cichocki N."/>
            <person name="Veneault-Fourrey C."/>
            <person name="LaButti K."/>
            <person name="Lindquist E.A."/>
            <person name="Lipzen A."/>
            <person name="Lundell T."/>
            <person name="Morin E."/>
            <person name="Murat C."/>
            <person name="Riley R."/>
            <person name="Ohm R."/>
            <person name="Sun H."/>
            <person name="Tunlid A."/>
            <person name="Henrissat B."/>
            <person name="Grigoriev I.V."/>
            <person name="Hibbett D.S."/>
            <person name="Martin F."/>
        </authorList>
    </citation>
    <scope>NUCLEOTIDE SEQUENCE [LARGE SCALE GENOMIC DNA]</scope>
    <source>
        <strain evidence="2">h7</strain>
    </source>
</reference>
<accession>A0A0C3CZE6</accession>
<evidence type="ECO:0000313" key="1">
    <source>
        <dbReference type="EMBL" id="KIM49211.1"/>
    </source>
</evidence>
<organism evidence="1 2">
    <name type="scientific">Hebeloma cylindrosporum</name>
    <dbReference type="NCBI Taxonomy" id="76867"/>
    <lineage>
        <taxon>Eukaryota</taxon>
        <taxon>Fungi</taxon>
        <taxon>Dikarya</taxon>
        <taxon>Basidiomycota</taxon>
        <taxon>Agaricomycotina</taxon>
        <taxon>Agaricomycetes</taxon>
        <taxon>Agaricomycetidae</taxon>
        <taxon>Agaricales</taxon>
        <taxon>Agaricineae</taxon>
        <taxon>Hymenogastraceae</taxon>
        <taxon>Hebeloma</taxon>
    </lineage>
</organism>
<keyword evidence="2" id="KW-1185">Reference proteome</keyword>
<reference evidence="1 2" key="1">
    <citation type="submission" date="2014-04" db="EMBL/GenBank/DDBJ databases">
        <authorList>
            <consortium name="DOE Joint Genome Institute"/>
            <person name="Kuo A."/>
            <person name="Gay G."/>
            <person name="Dore J."/>
            <person name="Kohler A."/>
            <person name="Nagy L.G."/>
            <person name="Floudas D."/>
            <person name="Copeland A."/>
            <person name="Barry K.W."/>
            <person name="Cichocki N."/>
            <person name="Veneault-Fourrey C."/>
            <person name="LaButti K."/>
            <person name="Lindquist E.A."/>
            <person name="Lipzen A."/>
            <person name="Lundell T."/>
            <person name="Morin E."/>
            <person name="Murat C."/>
            <person name="Sun H."/>
            <person name="Tunlid A."/>
            <person name="Henrissat B."/>
            <person name="Grigoriev I.V."/>
            <person name="Hibbett D.S."/>
            <person name="Martin F."/>
            <person name="Nordberg H.P."/>
            <person name="Cantor M.N."/>
            <person name="Hua S.X."/>
        </authorList>
    </citation>
    <scope>NUCLEOTIDE SEQUENCE [LARGE SCALE GENOMIC DNA]</scope>
    <source>
        <strain evidence="2">h7</strain>
    </source>
</reference>
<protein>
    <submittedName>
        <fullName evidence="1">Uncharacterized protein</fullName>
    </submittedName>
</protein>